<evidence type="ECO:0000259" key="2">
    <source>
        <dbReference type="PROSITE" id="PS50072"/>
    </source>
</evidence>
<dbReference type="EMBL" id="KQ241637">
    <property type="protein sequence ID" value="KNC86765.1"/>
    <property type="molecule type" value="Genomic_DNA"/>
</dbReference>
<dbReference type="Proteomes" id="UP000054560">
    <property type="component" value="Unassembled WGS sequence"/>
</dbReference>
<reference evidence="3 4" key="1">
    <citation type="submission" date="2011-02" db="EMBL/GenBank/DDBJ databases">
        <title>The Genome Sequence of Sphaeroforma arctica JP610.</title>
        <authorList>
            <consortium name="The Broad Institute Genome Sequencing Platform"/>
            <person name="Russ C."/>
            <person name="Cuomo C."/>
            <person name="Young S.K."/>
            <person name="Zeng Q."/>
            <person name="Gargeya S."/>
            <person name="Alvarado L."/>
            <person name="Berlin A."/>
            <person name="Chapman S.B."/>
            <person name="Chen Z."/>
            <person name="Freedman E."/>
            <person name="Gellesch M."/>
            <person name="Goldberg J."/>
            <person name="Griggs A."/>
            <person name="Gujja S."/>
            <person name="Heilman E."/>
            <person name="Heiman D."/>
            <person name="Howarth C."/>
            <person name="Mehta T."/>
            <person name="Neiman D."/>
            <person name="Pearson M."/>
            <person name="Roberts A."/>
            <person name="Saif S."/>
            <person name="Shea T."/>
            <person name="Shenoy N."/>
            <person name="Sisk P."/>
            <person name="Stolte C."/>
            <person name="Sykes S."/>
            <person name="White J."/>
            <person name="Yandava C."/>
            <person name="Burger G."/>
            <person name="Gray M.W."/>
            <person name="Holland P.W.H."/>
            <person name="King N."/>
            <person name="Lang F.B.F."/>
            <person name="Roger A.J."/>
            <person name="Ruiz-Trillo I."/>
            <person name="Haas B."/>
            <person name="Nusbaum C."/>
            <person name="Birren B."/>
        </authorList>
    </citation>
    <scope>NUCLEOTIDE SEQUENCE [LARGE SCALE GENOMIC DNA]</scope>
    <source>
        <strain evidence="3 4">JP610</strain>
    </source>
</reference>
<comment type="catalytic activity">
    <reaction evidence="1">
        <text>[protein]-peptidylproline (omega=180) = [protein]-peptidylproline (omega=0)</text>
        <dbReference type="Rhea" id="RHEA:16237"/>
        <dbReference type="Rhea" id="RHEA-COMP:10747"/>
        <dbReference type="Rhea" id="RHEA-COMP:10748"/>
        <dbReference type="ChEBI" id="CHEBI:83833"/>
        <dbReference type="ChEBI" id="CHEBI:83834"/>
        <dbReference type="EC" id="5.2.1.8"/>
    </reaction>
</comment>
<dbReference type="RefSeq" id="XP_014160667.1">
    <property type="nucleotide sequence ID" value="XM_014305192.1"/>
</dbReference>
<dbReference type="GO" id="GO:0003755">
    <property type="term" value="F:peptidyl-prolyl cis-trans isomerase activity"/>
    <property type="evidence" value="ECO:0007669"/>
    <property type="project" value="UniProtKB-EC"/>
</dbReference>
<dbReference type="PANTHER" id="PTHR45625">
    <property type="entry name" value="PEPTIDYL-PROLYL CIS-TRANS ISOMERASE-RELATED"/>
    <property type="match status" value="1"/>
</dbReference>
<feature type="domain" description="PPIase cyclophilin-type" evidence="2">
    <location>
        <begin position="1"/>
        <end position="65"/>
    </location>
</feature>
<dbReference type="AlphaFoldDB" id="A0A0L0GCM3"/>
<proteinExistence type="predicted"/>
<organism evidence="3 4">
    <name type="scientific">Sphaeroforma arctica JP610</name>
    <dbReference type="NCBI Taxonomy" id="667725"/>
    <lineage>
        <taxon>Eukaryota</taxon>
        <taxon>Ichthyosporea</taxon>
        <taxon>Ichthyophonida</taxon>
        <taxon>Sphaeroforma</taxon>
    </lineage>
</organism>
<dbReference type="PANTHER" id="PTHR45625:SF2">
    <property type="entry name" value="PEPTIDYL-PROLYL CIS-TRANS ISOMERASE-LIKE 3"/>
    <property type="match status" value="1"/>
</dbReference>
<name>A0A0L0GCM3_9EUKA</name>
<protein>
    <recommendedName>
        <fullName evidence="2">PPIase cyclophilin-type domain-containing protein</fullName>
    </recommendedName>
</protein>
<dbReference type="GO" id="GO:0071013">
    <property type="term" value="C:catalytic step 2 spliceosome"/>
    <property type="evidence" value="ECO:0007669"/>
    <property type="project" value="TreeGrafter"/>
</dbReference>
<dbReference type="STRING" id="667725.A0A0L0GCM3"/>
<dbReference type="OrthoDB" id="271386at2759"/>
<dbReference type="InterPro" id="IPR044666">
    <property type="entry name" value="Cyclophilin_A-like"/>
</dbReference>
<dbReference type="PROSITE" id="PS50072">
    <property type="entry name" value="CSA_PPIASE_2"/>
    <property type="match status" value="1"/>
</dbReference>
<dbReference type="SUPFAM" id="SSF50891">
    <property type="entry name" value="Cyclophilin-like"/>
    <property type="match status" value="1"/>
</dbReference>
<evidence type="ECO:0000256" key="1">
    <source>
        <dbReference type="ARBA" id="ARBA00000971"/>
    </source>
</evidence>
<dbReference type="InterPro" id="IPR029000">
    <property type="entry name" value="Cyclophilin-like_dom_sf"/>
</dbReference>
<dbReference type="Gene3D" id="2.40.100.10">
    <property type="entry name" value="Cyclophilin-like"/>
    <property type="match status" value="1"/>
</dbReference>
<dbReference type="Pfam" id="PF00160">
    <property type="entry name" value="Pro_isomerase"/>
    <property type="match status" value="1"/>
</dbReference>
<evidence type="ECO:0000313" key="4">
    <source>
        <dbReference type="Proteomes" id="UP000054560"/>
    </source>
</evidence>
<sequence length="75" mass="8468">MANSRPDANGSQFFFTYAKQPSLDGVYPIFGRIIDGFDTLDALEKVPVDDKYRPTREVLIKKVKIHANPIADAQR</sequence>
<keyword evidence="4" id="KW-1185">Reference proteome</keyword>
<dbReference type="InterPro" id="IPR002130">
    <property type="entry name" value="Cyclophilin-type_PPIase_dom"/>
</dbReference>
<evidence type="ECO:0000313" key="3">
    <source>
        <dbReference type="EMBL" id="KNC86765.1"/>
    </source>
</evidence>
<gene>
    <name evidence="3" type="ORF">SARC_01099</name>
</gene>
<dbReference type="GeneID" id="25901603"/>
<dbReference type="eggNOG" id="KOG0884">
    <property type="taxonomic scope" value="Eukaryota"/>
</dbReference>
<accession>A0A0L0GCM3</accession>